<protein>
    <submittedName>
        <fullName evidence="1">Uncharacterized protein</fullName>
    </submittedName>
</protein>
<organism evidence="1 2">
    <name type="scientific">Clavelina lepadiformis</name>
    <name type="common">Light-bulb sea squirt</name>
    <name type="synonym">Ascidia lepadiformis</name>
    <dbReference type="NCBI Taxonomy" id="159417"/>
    <lineage>
        <taxon>Eukaryota</taxon>
        <taxon>Metazoa</taxon>
        <taxon>Chordata</taxon>
        <taxon>Tunicata</taxon>
        <taxon>Ascidiacea</taxon>
        <taxon>Aplousobranchia</taxon>
        <taxon>Clavelinidae</taxon>
        <taxon>Clavelina</taxon>
    </lineage>
</organism>
<dbReference type="Proteomes" id="UP001642483">
    <property type="component" value="Unassembled WGS sequence"/>
</dbReference>
<sequence length="109" mass="12358">MQLTLFLSLQKIVYFPVSTLKTSFSIYSNYIFLNTAVECVTLNYNDDTGNHTLKQQTAKLSKICDYSASNNMIICKLCHGVAPNSDFGKGKSQIKRQNHENKKLFEVNV</sequence>
<reference evidence="1 2" key="1">
    <citation type="submission" date="2024-02" db="EMBL/GenBank/DDBJ databases">
        <authorList>
            <person name="Daric V."/>
            <person name="Darras S."/>
        </authorList>
    </citation>
    <scope>NUCLEOTIDE SEQUENCE [LARGE SCALE GENOMIC DNA]</scope>
</reference>
<comment type="caution">
    <text evidence="1">The sequence shown here is derived from an EMBL/GenBank/DDBJ whole genome shotgun (WGS) entry which is preliminary data.</text>
</comment>
<accession>A0ABP0GIY1</accession>
<evidence type="ECO:0000313" key="1">
    <source>
        <dbReference type="EMBL" id="CAK8691706.1"/>
    </source>
</evidence>
<gene>
    <name evidence="1" type="ORF">CVLEPA_LOCUS24467</name>
</gene>
<proteinExistence type="predicted"/>
<name>A0ABP0GIY1_CLALP</name>
<evidence type="ECO:0000313" key="2">
    <source>
        <dbReference type="Proteomes" id="UP001642483"/>
    </source>
</evidence>
<dbReference type="EMBL" id="CAWYQH010000119">
    <property type="protein sequence ID" value="CAK8691706.1"/>
    <property type="molecule type" value="Genomic_DNA"/>
</dbReference>
<keyword evidence="2" id="KW-1185">Reference proteome</keyword>